<evidence type="ECO:0000256" key="2">
    <source>
        <dbReference type="ARBA" id="ARBA00022692"/>
    </source>
</evidence>
<comment type="subcellular location">
    <subcellularLocation>
        <location evidence="10">Mitochondrion inner membrane</location>
        <topology evidence="10">Multi-pass membrane protein</topology>
    </subcellularLocation>
</comment>
<keyword evidence="6" id="KW-0175">Coiled coil</keyword>
<evidence type="ECO:0000256" key="3">
    <source>
        <dbReference type="ARBA" id="ARBA00022792"/>
    </source>
</evidence>
<evidence type="ECO:0000256" key="5">
    <source>
        <dbReference type="ARBA" id="ARBA00022989"/>
    </source>
</evidence>
<reference evidence="12" key="1">
    <citation type="submission" date="2023-04" db="EMBL/GenBank/DDBJ databases">
        <title>Black Yeasts Isolated from many extreme environments.</title>
        <authorList>
            <person name="Coleine C."/>
            <person name="Stajich J.E."/>
            <person name="Selbmann L."/>
        </authorList>
    </citation>
    <scope>NUCLEOTIDE SEQUENCE</scope>
    <source>
        <strain evidence="12">CCFEE 5312</strain>
    </source>
</reference>
<evidence type="ECO:0000256" key="6">
    <source>
        <dbReference type="ARBA" id="ARBA00023054"/>
    </source>
</evidence>
<evidence type="ECO:0000256" key="7">
    <source>
        <dbReference type="ARBA" id="ARBA00023128"/>
    </source>
</evidence>
<sequence>MDVLRLPVRDERPPRITGAVGLRHFTTTRILRDEAQKQARDIPTSTQPTITPSNETPTTTAEIDPTTTSHEQALPSSTERRRSDFSKRLTRIADSILARASIAGQHINVYTGTDYSGIEALRSRIAAQEESVRTKILIADSARTVHQEAHLKQGADQKEIVALLERKSSWSPADLERYMSLVRSEHTNEQAVQHARNGLADADRNLESTRSLLERLERKQYHEEQIWSDTIRRNSTWVTFGLMGLNIILLLAQIAIFEPYRRRKIVREVERVVDEKSGFKGAPVVAEEVVKQVDEVVEPVPAAIEAMEEADTPLDPSLEQSVSRAVMAPHDVGEVPLAAGEVLPQEAAEVSDISTKALPTAFPTDAPTSQRRPETWSAAWDSYVESFQDLFSERVVQLKKVDVTTTALQGAATGVAAMGLLFVFFRPR</sequence>
<evidence type="ECO:0000256" key="1">
    <source>
        <dbReference type="ARBA" id="ARBA00007472"/>
    </source>
</evidence>
<keyword evidence="2 10" id="KW-0812">Transmembrane</keyword>
<evidence type="ECO:0000256" key="11">
    <source>
        <dbReference type="SAM" id="MobiDB-lite"/>
    </source>
</evidence>
<dbReference type="Pfam" id="PF05546">
    <property type="entry name" value="She9_MDM33"/>
    <property type="match status" value="1"/>
</dbReference>
<evidence type="ECO:0000256" key="8">
    <source>
        <dbReference type="ARBA" id="ARBA00023136"/>
    </source>
</evidence>
<comment type="subunit">
    <text evidence="10">Homooligomer.</text>
</comment>
<feature type="transmembrane region" description="Helical" evidence="10">
    <location>
        <begin position="237"/>
        <end position="257"/>
    </location>
</feature>
<keyword evidence="3 10" id="KW-0999">Mitochondrion inner membrane</keyword>
<keyword evidence="8 10" id="KW-0472">Membrane</keyword>
<dbReference type="Proteomes" id="UP001271007">
    <property type="component" value="Unassembled WGS sequence"/>
</dbReference>
<keyword evidence="13" id="KW-1185">Reference proteome</keyword>
<organism evidence="12 13">
    <name type="scientific">Extremus antarcticus</name>
    <dbReference type="NCBI Taxonomy" id="702011"/>
    <lineage>
        <taxon>Eukaryota</taxon>
        <taxon>Fungi</taxon>
        <taxon>Dikarya</taxon>
        <taxon>Ascomycota</taxon>
        <taxon>Pezizomycotina</taxon>
        <taxon>Dothideomycetes</taxon>
        <taxon>Dothideomycetidae</taxon>
        <taxon>Mycosphaerellales</taxon>
        <taxon>Extremaceae</taxon>
        <taxon>Extremus</taxon>
    </lineage>
</organism>
<gene>
    <name evidence="12" type="primary">SHE9</name>
    <name evidence="12" type="ORF">LTR09_008908</name>
</gene>
<name>A0AAJ0D9Q3_9PEZI</name>
<evidence type="ECO:0000256" key="4">
    <source>
        <dbReference type="ARBA" id="ARBA00022946"/>
    </source>
</evidence>
<protein>
    <recommendedName>
        <fullName evidence="10">Sensitive to high expression protein 9, mitochondrial</fullName>
    </recommendedName>
</protein>
<keyword evidence="7 10" id="KW-0496">Mitochondrion</keyword>
<comment type="function">
    <text evidence="9">Required for the maintenance of the structure of the mitochondrial inner membrane. Involved in mitochondrial morphology. Causes growth arrest when highly overexpressed.</text>
</comment>
<dbReference type="PANTHER" id="PTHR31961">
    <property type="entry name" value="SENSITIVE TO HIGH EXPRESSION PROTEIN 9, MITOCHONDRIAL"/>
    <property type="match status" value="1"/>
</dbReference>
<feature type="transmembrane region" description="Helical" evidence="10">
    <location>
        <begin position="407"/>
        <end position="425"/>
    </location>
</feature>
<evidence type="ECO:0000256" key="10">
    <source>
        <dbReference type="RuleBase" id="RU364128"/>
    </source>
</evidence>
<evidence type="ECO:0000256" key="9">
    <source>
        <dbReference type="ARBA" id="ARBA00024807"/>
    </source>
</evidence>
<dbReference type="InterPro" id="IPR008839">
    <property type="entry name" value="MDM33_fungi"/>
</dbReference>
<feature type="region of interest" description="Disordered" evidence="11">
    <location>
        <begin position="34"/>
        <end position="84"/>
    </location>
</feature>
<feature type="compositionally biased region" description="Low complexity" evidence="11">
    <location>
        <begin position="42"/>
        <end position="68"/>
    </location>
</feature>
<comment type="similarity">
    <text evidence="1 10">Belongs to the SHE9 family.</text>
</comment>
<dbReference type="EMBL" id="JAWDJX010000037">
    <property type="protein sequence ID" value="KAK3049732.1"/>
    <property type="molecule type" value="Genomic_DNA"/>
</dbReference>
<evidence type="ECO:0000313" key="13">
    <source>
        <dbReference type="Proteomes" id="UP001271007"/>
    </source>
</evidence>
<dbReference type="AlphaFoldDB" id="A0AAJ0D9Q3"/>
<comment type="caution">
    <text evidence="12">The sequence shown here is derived from an EMBL/GenBank/DDBJ whole genome shotgun (WGS) entry which is preliminary data.</text>
</comment>
<dbReference type="PANTHER" id="PTHR31961:SF3">
    <property type="entry name" value="SENSITIVE TO HIGH EXPRESSION PROTEIN 9, MITOCHONDRIAL"/>
    <property type="match status" value="1"/>
</dbReference>
<evidence type="ECO:0000313" key="12">
    <source>
        <dbReference type="EMBL" id="KAK3049732.1"/>
    </source>
</evidence>
<keyword evidence="5 10" id="KW-1133">Transmembrane helix</keyword>
<keyword evidence="4 10" id="KW-0809">Transit peptide</keyword>
<dbReference type="GO" id="GO:0007007">
    <property type="term" value="P:inner mitochondrial membrane organization"/>
    <property type="evidence" value="ECO:0007669"/>
    <property type="project" value="TreeGrafter"/>
</dbReference>
<proteinExistence type="inferred from homology"/>
<accession>A0AAJ0D9Q3</accession>
<dbReference type="GO" id="GO:0005743">
    <property type="term" value="C:mitochondrial inner membrane"/>
    <property type="evidence" value="ECO:0007669"/>
    <property type="project" value="UniProtKB-SubCell"/>
</dbReference>